<dbReference type="PANTHER" id="PTHR32196:SF32">
    <property type="entry name" value="XYLOSE TRANSPORT SYSTEM PERMEASE PROTEIN XYLH"/>
    <property type="match status" value="1"/>
</dbReference>
<evidence type="ECO:0000256" key="8">
    <source>
        <dbReference type="ARBA" id="ARBA00023136"/>
    </source>
</evidence>
<evidence type="ECO:0000256" key="3">
    <source>
        <dbReference type="ARBA" id="ARBA00022475"/>
    </source>
</evidence>
<comment type="function">
    <text evidence="9">Part of the binding-protein-dependent transport system for D-xylose. Probably responsible for the translocation of the substrate across the membrane.</text>
</comment>
<keyword evidence="4" id="KW-0997">Cell inner membrane</keyword>
<gene>
    <name evidence="12" type="primary">gguB</name>
    <name evidence="12" type="ORF">P0Y65_02260</name>
</gene>
<evidence type="ECO:0000256" key="1">
    <source>
        <dbReference type="ARBA" id="ARBA00004651"/>
    </source>
</evidence>
<evidence type="ECO:0000256" key="4">
    <source>
        <dbReference type="ARBA" id="ARBA00022519"/>
    </source>
</evidence>
<feature type="transmembrane region" description="Helical" evidence="11">
    <location>
        <begin position="369"/>
        <end position="396"/>
    </location>
</feature>
<keyword evidence="8 11" id="KW-0472">Membrane</keyword>
<keyword evidence="6 11" id="KW-0812">Transmembrane</keyword>
<evidence type="ECO:0000256" key="10">
    <source>
        <dbReference type="ARBA" id="ARBA00035686"/>
    </source>
</evidence>
<reference evidence="12" key="1">
    <citation type="submission" date="2023-03" db="EMBL/GenBank/DDBJ databases">
        <title>Andean soil-derived lignocellulolytic bacterial consortium as a source of novel taxa and putative plastic-active enzymes.</title>
        <authorList>
            <person name="Diaz-Garcia L."/>
            <person name="Chuvochina M."/>
            <person name="Feuerriegel G."/>
            <person name="Bunk B."/>
            <person name="Sproer C."/>
            <person name="Streit W.R."/>
            <person name="Rodriguez L.M."/>
            <person name="Overmann J."/>
            <person name="Jimenez D.J."/>
        </authorList>
    </citation>
    <scope>NUCLEOTIDE SEQUENCE</scope>
    <source>
        <strain evidence="12">MAG 4196</strain>
    </source>
</reference>
<feature type="transmembrane region" description="Helical" evidence="11">
    <location>
        <begin position="179"/>
        <end position="201"/>
    </location>
</feature>
<dbReference type="Proteomes" id="UP001217476">
    <property type="component" value="Chromosome"/>
</dbReference>
<dbReference type="GO" id="GO:0022857">
    <property type="term" value="F:transmembrane transporter activity"/>
    <property type="evidence" value="ECO:0007669"/>
    <property type="project" value="InterPro"/>
</dbReference>
<evidence type="ECO:0000256" key="9">
    <source>
        <dbReference type="ARBA" id="ARBA00035611"/>
    </source>
</evidence>
<evidence type="ECO:0000313" key="13">
    <source>
        <dbReference type="Proteomes" id="UP001217476"/>
    </source>
</evidence>
<keyword evidence="3" id="KW-1003">Cell membrane</keyword>
<feature type="transmembrane region" description="Helical" evidence="11">
    <location>
        <begin position="146"/>
        <end position="167"/>
    </location>
</feature>
<feature type="transmembrane region" description="Helical" evidence="11">
    <location>
        <begin position="89"/>
        <end position="107"/>
    </location>
</feature>
<dbReference type="CDD" id="cd06579">
    <property type="entry name" value="TM_PBP1_transp_AraH_like"/>
    <property type="match status" value="1"/>
</dbReference>
<feature type="transmembrane region" description="Helical" evidence="11">
    <location>
        <begin position="64"/>
        <end position="83"/>
    </location>
</feature>
<dbReference type="NCBIfam" id="NF040906">
    <property type="entry name" value="GguB"/>
    <property type="match status" value="1"/>
</dbReference>
<dbReference type="EMBL" id="CP119312">
    <property type="protein sequence ID" value="WEK05099.1"/>
    <property type="molecule type" value="Genomic_DNA"/>
</dbReference>
<evidence type="ECO:0000313" key="12">
    <source>
        <dbReference type="EMBL" id="WEK05099.1"/>
    </source>
</evidence>
<keyword evidence="5" id="KW-0762">Sugar transport</keyword>
<evidence type="ECO:0000256" key="5">
    <source>
        <dbReference type="ARBA" id="ARBA00022597"/>
    </source>
</evidence>
<accession>A0AAJ5VUL5</accession>
<organism evidence="12 13">
    <name type="scientific">Candidatus Devosia phytovorans</name>
    <dbReference type="NCBI Taxonomy" id="3121372"/>
    <lineage>
        <taxon>Bacteria</taxon>
        <taxon>Pseudomonadati</taxon>
        <taxon>Pseudomonadota</taxon>
        <taxon>Alphaproteobacteria</taxon>
        <taxon>Hyphomicrobiales</taxon>
        <taxon>Devosiaceae</taxon>
        <taxon>Devosia</taxon>
    </lineage>
</organism>
<feature type="transmembrane region" description="Helical" evidence="11">
    <location>
        <begin position="254"/>
        <end position="275"/>
    </location>
</feature>
<keyword evidence="2" id="KW-0813">Transport</keyword>
<name>A0AAJ5VUL5_9HYPH</name>
<dbReference type="PANTHER" id="PTHR32196">
    <property type="entry name" value="ABC TRANSPORTER PERMEASE PROTEIN YPHD-RELATED-RELATED"/>
    <property type="match status" value="1"/>
</dbReference>
<dbReference type="AlphaFoldDB" id="A0AAJ5VUL5"/>
<feature type="transmembrane region" description="Helical" evidence="11">
    <location>
        <begin position="119"/>
        <end position="140"/>
    </location>
</feature>
<feature type="transmembrane region" description="Helical" evidence="11">
    <location>
        <begin position="408"/>
        <end position="428"/>
    </location>
</feature>
<feature type="transmembrane region" description="Helical" evidence="11">
    <location>
        <begin position="30"/>
        <end position="52"/>
    </location>
</feature>
<feature type="transmembrane region" description="Helical" evidence="11">
    <location>
        <begin position="281"/>
        <end position="299"/>
    </location>
</feature>
<dbReference type="InterPro" id="IPR001851">
    <property type="entry name" value="ABC_transp_permease"/>
</dbReference>
<dbReference type="Pfam" id="PF02653">
    <property type="entry name" value="BPD_transp_2"/>
    <property type="match status" value="2"/>
</dbReference>
<evidence type="ECO:0000256" key="2">
    <source>
        <dbReference type="ARBA" id="ARBA00022448"/>
    </source>
</evidence>
<keyword evidence="7 11" id="KW-1133">Transmembrane helix</keyword>
<proteinExistence type="predicted"/>
<feature type="transmembrane region" description="Helical" evidence="11">
    <location>
        <begin position="207"/>
        <end position="238"/>
    </location>
</feature>
<evidence type="ECO:0000256" key="7">
    <source>
        <dbReference type="ARBA" id="ARBA00022989"/>
    </source>
</evidence>
<sequence length="434" mass="45276">MTTETAPTSAAAQPKELSVFGALKANMRDYGLLLALILIMVFFQYFTAGVLFKPVNLTNIILQNSYIIVMALGMLLIIVAGHIDLSVGSVSGFVGALAAMLMVGWKFPPEFAFLANPFVAGAICLVVGAAIGAAQGYLIAYHKIPSFIVTLAGMLIFKGLSLAILAGKSVGPFPAEFQLLSAGFIPDLIGPTVLSPAVAAVPASDGVAAVAAVPGVALHTTTMVIAIIGVVAMVFFAIRGRSRRKARGYESEPFALFVVKNLVIAAMVLFFAYMLASYRGLPNVLVVMAILVAGFVFLTKRMTFGRRIYAIGGNLKAAALSGIKTERMTFYVFVIMGALAALAGMIYAARLNSATPKAGQGLELDVIAAVFIGGASALGGVGQVAGAVIGAFILGVMNNGMSIMGINIDLQQMIKGVVLLAAVFFDLYNKNRSA</sequence>
<evidence type="ECO:0000256" key="11">
    <source>
        <dbReference type="SAM" id="Phobius"/>
    </source>
</evidence>
<protein>
    <recommendedName>
        <fullName evidence="10">Xylose transport system permease protein XylH</fullName>
    </recommendedName>
</protein>
<evidence type="ECO:0000256" key="6">
    <source>
        <dbReference type="ARBA" id="ARBA00022692"/>
    </source>
</evidence>
<feature type="transmembrane region" description="Helical" evidence="11">
    <location>
        <begin position="330"/>
        <end position="349"/>
    </location>
</feature>
<comment type="subcellular location">
    <subcellularLocation>
        <location evidence="1">Cell membrane</location>
        <topology evidence="1">Multi-pass membrane protein</topology>
    </subcellularLocation>
</comment>
<dbReference type="GO" id="GO:0005886">
    <property type="term" value="C:plasma membrane"/>
    <property type="evidence" value="ECO:0007669"/>
    <property type="project" value="UniProtKB-SubCell"/>
</dbReference>